<keyword evidence="1" id="KW-1133">Transmembrane helix</keyword>
<dbReference type="PANTHER" id="PTHR42910">
    <property type="entry name" value="TRANSPORTER SCO4007-RELATED"/>
    <property type="match status" value="1"/>
</dbReference>
<dbReference type="Gene3D" id="1.20.1250.20">
    <property type="entry name" value="MFS general substrate transporter like domains"/>
    <property type="match status" value="1"/>
</dbReference>
<feature type="transmembrane region" description="Helical" evidence="1">
    <location>
        <begin position="21"/>
        <end position="43"/>
    </location>
</feature>
<evidence type="ECO:0000313" key="2">
    <source>
        <dbReference type="EMBL" id="MDM8267152.1"/>
    </source>
</evidence>
<keyword evidence="1" id="KW-0472">Membrane</keyword>
<keyword evidence="3" id="KW-1185">Reference proteome</keyword>
<dbReference type="SUPFAM" id="SSF103473">
    <property type="entry name" value="MFS general substrate transporter"/>
    <property type="match status" value="1"/>
</dbReference>
<dbReference type="InterPro" id="IPR036259">
    <property type="entry name" value="MFS_trans_sf"/>
</dbReference>
<dbReference type="Proteomes" id="UP001529343">
    <property type="component" value="Unassembled WGS sequence"/>
</dbReference>
<evidence type="ECO:0008006" key="4">
    <source>
        <dbReference type="Google" id="ProtNLM"/>
    </source>
</evidence>
<reference evidence="3" key="1">
    <citation type="submission" date="2023-06" db="EMBL/GenBank/DDBJ databases">
        <title>Identification and characterization of horizontal gene transfer across gut microbiota members of farm animals based on homology search.</title>
        <authorList>
            <person name="Zeman M."/>
            <person name="Kubasova T."/>
            <person name="Jahodarova E."/>
            <person name="Nykrynova M."/>
            <person name="Rychlik I."/>
        </authorList>
    </citation>
    <scope>NUCLEOTIDE SEQUENCE [LARGE SCALE GENOMIC DNA]</scope>
    <source>
        <strain evidence="3">161_Gplus</strain>
    </source>
</reference>
<reference evidence="2 3" key="2">
    <citation type="submission" date="2023-06" db="EMBL/GenBank/DDBJ databases">
        <authorList>
            <person name="Zeman M."/>
            <person name="Kubasova T."/>
            <person name="Jahodarova E."/>
            <person name="Nykrynova M."/>
            <person name="Rychlik I."/>
        </authorList>
    </citation>
    <scope>NUCLEOTIDE SEQUENCE [LARGE SCALE GENOMIC DNA]</scope>
    <source>
        <strain evidence="2 3">161_Gplus</strain>
    </source>
</reference>
<dbReference type="EMBL" id="JAUDDW010000040">
    <property type="protein sequence ID" value="MDM8267152.1"/>
    <property type="molecule type" value="Genomic_DNA"/>
</dbReference>
<keyword evidence="1" id="KW-0812">Transmembrane</keyword>
<evidence type="ECO:0000313" key="3">
    <source>
        <dbReference type="Proteomes" id="UP001529343"/>
    </source>
</evidence>
<organism evidence="2 3">
    <name type="scientific">Limosilactobacillus pontis</name>
    <dbReference type="NCBI Taxonomy" id="35787"/>
    <lineage>
        <taxon>Bacteria</taxon>
        <taxon>Bacillati</taxon>
        <taxon>Bacillota</taxon>
        <taxon>Bacilli</taxon>
        <taxon>Lactobacillales</taxon>
        <taxon>Lactobacillaceae</taxon>
        <taxon>Limosilactobacillus</taxon>
    </lineage>
</organism>
<feature type="transmembrane region" description="Helical" evidence="1">
    <location>
        <begin position="49"/>
        <end position="73"/>
    </location>
</feature>
<evidence type="ECO:0000256" key="1">
    <source>
        <dbReference type="SAM" id="Phobius"/>
    </source>
</evidence>
<proteinExistence type="predicted"/>
<sequence length="83" mass="9090">MLSRVSYALGLLLIVPLGDAFNRYLFLQIMEFISICALFLVFIAPNVWLFGLAVVIIGLTSIGGQIIIPYIAYLTPSKNKGPS</sequence>
<accession>A0ABT7V1G2</accession>
<dbReference type="PANTHER" id="PTHR42910:SF1">
    <property type="entry name" value="MAJOR FACILITATOR SUPERFAMILY (MFS) PROFILE DOMAIN-CONTAINING PROTEIN"/>
    <property type="match status" value="1"/>
</dbReference>
<dbReference type="RefSeq" id="WP_289586534.1">
    <property type="nucleotide sequence ID" value="NZ_JAUDDW010000040.1"/>
</dbReference>
<gene>
    <name evidence="2" type="ORF">QUW44_08370</name>
</gene>
<protein>
    <recommendedName>
        <fullName evidence="4">MFS transporter</fullName>
    </recommendedName>
</protein>
<name>A0ABT7V1G2_9LACO</name>
<comment type="caution">
    <text evidence="2">The sequence shown here is derived from an EMBL/GenBank/DDBJ whole genome shotgun (WGS) entry which is preliminary data.</text>
</comment>